<feature type="active site" description="Schiff-base intermediate with substrate" evidence="11">
    <location>
        <position position="132"/>
    </location>
</feature>
<reference evidence="14" key="1">
    <citation type="submission" date="2016-09" db="EMBL/GenBank/DDBJ databases">
        <authorList>
            <person name="Lysoe E."/>
        </authorList>
    </citation>
    <scope>NUCLEOTIDE SEQUENCE [LARGE SCALE GENOMIC DNA]</scope>
    <source>
        <strain evidence="14">LJ96T</strain>
    </source>
</reference>
<evidence type="ECO:0000256" key="6">
    <source>
        <dbReference type="ARBA" id="ARBA00022490"/>
    </source>
</evidence>
<comment type="function">
    <text evidence="1 11 12">Transaldolase is important for the balance of metabolites in the pentose-phosphate pathway.</text>
</comment>
<dbReference type="EC" id="2.2.1.2" evidence="5 11"/>
<dbReference type="RefSeq" id="WP_046968919.1">
    <property type="nucleotide sequence ID" value="NZ_CP017480.1"/>
</dbReference>
<name>A0A0G9H7S0_9GAMM</name>
<evidence type="ECO:0000256" key="2">
    <source>
        <dbReference type="ARBA" id="ARBA00004496"/>
    </source>
</evidence>
<dbReference type="PROSITE" id="PS01054">
    <property type="entry name" value="TRANSALDOLASE_1"/>
    <property type="match status" value="1"/>
</dbReference>
<evidence type="ECO:0000313" key="14">
    <source>
        <dbReference type="Proteomes" id="UP000182987"/>
    </source>
</evidence>
<dbReference type="InterPro" id="IPR018225">
    <property type="entry name" value="Transaldolase_AS"/>
</dbReference>
<dbReference type="EMBL" id="CP017480">
    <property type="protein sequence ID" value="APG03376.1"/>
    <property type="molecule type" value="Genomic_DNA"/>
</dbReference>
<dbReference type="InterPro" id="IPR013785">
    <property type="entry name" value="Aldolase_TIM"/>
</dbReference>
<dbReference type="GO" id="GO:0005975">
    <property type="term" value="P:carbohydrate metabolic process"/>
    <property type="evidence" value="ECO:0007669"/>
    <property type="project" value="InterPro"/>
</dbReference>
<keyword evidence="14" id="KW-1185">Reference proteome</keyword>
<protein>
    <recommendedName>
        <fullName evidence="5 11">Transaldolase</fullName>
        <ecNumber evidence="5 11">2.2.1.2</ecNumber>
    </recommendedName>
</protein>
<dbReference type="KEGG" id="lrz:BJI69_05250"/>
<dbReference type="PATRIC" id="fig|1440763.5.peg.3465"/>
<dbReference type="GO" id="GO:0004801">
    <property type="term" value="F:transaldolase activity"/>
    <property type="evidence" value="ECO:0007669"/>
    <property type="project" value="UniProtKB-UniRule"/>
</dbReference>
<dbReference type="NCBIfam" id="TIGR00874">
    <property type="entry name" value="talAB"/>
    <property type="match status" value="1"/>
</dbReference>
<dbReference type="Pfam" id="PF00923">
    <property type="entry name" value="TAL_FSA"/>
    <property type="match status" value="1"/>
</dbReference>
<comment type="pathway">
    <text evidence="3 11 12">Carbohydrate degradation; pentose phosphate pathway; D-glyceraldehyde 3-phosphate and beta-D-fructose 6-phosphate from D-ribose 5-phosphate and D-xylulose 5-phosphate (non-oxidative stage): step 2/3.</text>
</comment>
<evidence type="ECO:0000256" key="5">
    <source>
        <dbReference type="ARBA" id="ARBA00013151"/>
    </source>
</evidence>
<dbReference type="STRING" id="1440763.BJI69_05250"/>
<dbReference type="InterPro" id="IPR004730">
    <property type="entry name" value="Transaldolase_1"/>
</dbReference>
<evidence type="ECO:0000256" key="12">
    <source>
        <dbReference type="RuleBase" id="RU004155"/>
    </source>
</evidence>
<dbReference type="AlphaFoldDB" id="A0A0G9H7S0"/>
<dbReference type="SUPFAM" id="SSF51569">
    <property type="entry name" value="Aldolase"/>
    <property type="match status" value="1"/>
</dbReference>
<sequence>MTTQLEQLRKITTVVADTGDISAIAKYKPEDATTNPSLLLKAAGIPTYSGYIDEAVQWAKGQSNNREQQLVDAGDRLAVLVGREILKIVPGKVSTEVDARLSFDTNASIDKAKRLIGFYEEIGIKKERILIKLASTWEGIRAAEKLQKDGINCNLTLLFSFEQAVACAEAGVFLISPFVGRIFDWYVANTDKKTYAPAEDPGVQSVRRIYDWYKLHGYETVVMGASFRNIGQIQALAGCDRLTIAPELLKELDENTSDLPVALKDTGAKEAKPAKLDEAKFRWGHNENAMATDKLGEGIRKFAVDQRKLEELLGAKL</sequence>
<keyword evidence="7 11" id="KW-0808">Transferase</keyword>
<dbReference type="PROSITE" id="PS00958">
    <property type="entry name" value="TRANSALDOLASE_2"/>
    <property type="match status" value="1"/>
</dbReference>
<dbReference type="FunFam" id="3.20.20.70:FF:000002">
    <property type="entry name" value="Transaldolase"/>
    <property type="match status" value="1"/>
</dbReference>
<dbReference type="CDD" id="cd00957">
    <property type="entry name" value="Transaldolase_TalAB"/>
    <property type="match status" value="1"/>
</dbReference>
<dbReference type="UniPathway" id="UPA00115">
    <property type="reaction ID" value="UER00414"/>
</dbReference>
<dbReference type="Gene3D" id="3.20.20.70">
    <property type="entry name" value="Aldolase class I"/>
    <property type="match status" value="1"/>
</dbReference>
<evidence type="ECO:0000256" key="7">
    <source>
        <dbReference type="ARBA" id="ARBA00022679"/>
    </source>
</evidence>
<dbReference type="PANTHER" id="PTHR10683:SF18">
    <property type="entry name" value="TRANSALDOLASE"/>
    <property type="match status" value="1"/>
</dbReference>
<dbReference type="GO" id="GO:0005829">
    <property type="term" value="C:cytosol"/>
    <property type="evidence" value="ECO:0007669"/>
    <property type="project" value="TreeGrafter"/>
</dbReference>
<dbReference type="HAMAP" id="MF_00492">
    <property type="entry name" value="Transaldolase_1"/>
    <property type="match status" value="1"/>
</dbReference>
<dbReference type="GO" id="GO:0006098">
    <property type="term" value="P:pentose-phosphate shunt"/>
    <property type="evidence" value="ECO:0007669"/>
    <property type="project" value="UniProtKB-UniRule"/>
</dbReference>
<dbReference type="Proteomes" id="UP000182987">
    <property type="component" value="Chromosome"/>
</dbReference>
<dbReference type="InterPro" id="IPR001585">
    <property type="entry name" value="TAL/FSA"/>
</dbReference>
<dbReference type="OrthoDB" id="9809101at2"/>
<dbReference type="PANTHER" id="PTHR10683">
    <property type="entry name" value="TRANSALDOLASE"/>
    <property type="match status" value="1"/>
</dbReference>
<dbReference type="NCBIfam" id="NF009001">
    <property type="entry name" value="PRK12346.1"/>
    <property type="match status" value="1"/>
</dbReference>
<evidence type="ECO:0000256" key="1">
    <source>
        <dbReference type="ARBA" id="ARBA00003518"/>
    </source>
</evidence>
<accession>A0A0G9H7S0</accession>
<comment type="catalytic activity">
    <reaction evidence="10 11 12">
        <text>D-sedoheptulose 7-phosphate + D-glyceraldehyde 3-phosphate = D-erythrose 4-phosphate + beta-D-fructose 6-phosphate</text>
        <dbReference type="Rhea" id="RHEA:17053"/>
        <dbReference type="ChEBI" id="CHEBI:16897"/>
        <dbReference type="ChEBI" id="CHEBI:57483"/>
        <dbReference type="ChEBI" id="CHEBI:57634"/>
        <dbReference type="ChEBI" id="CHEBI:59776"/>
        <dbReference type="EC" id="2.2.1.2"/>
    </reaction>
</comment>
<evidence type="ECO:0000256" key="10">
    <source>
        <dbReference type="ARBA" id="ARBA00048810"/>
    </source>
</evidence>
<comment type="similarity">
    <text evidence="4 11 12">Belongs to the transaldolase family. Type 1 subfamily.</text>
</comment>
<keyword evidence="6 11" id="KW-0963">Cytoplasm</keyword>
<comment type="subcellular location">
    <subcellularLocation>
        <location evidence="2 11">Cytoplasm</location>
    </subcellularLocation>
</comment>
<keyword evidence="9 11" id="KW-0704">Schiff base</keyword>
<evidence type="ECO:0000256" key="3">
    <source>
        <dbReference type="ARBA" id="ARBA00004857"/>
    </source>
</evidence>
<evidence type="ECO:0000256" key="8">
    <source>
        <dbReference type="ARBA" id="ARBA00023126"/>
    </source>
</evidence>
<evidence type="ECO:0000256" key="11">
    <source>
        <dbReference type="HAMAP-Rule" id="MF_00492"/>
    </source>
</evidence>
<evidence type="ECO:0000313" key="13">
    <source>
        <dbReference type="EMBL" id="APG03376.1"/>
    </source>
</evidence>
<gene>
    <name evidence="11" type="primary">tal</name>
    <name evidence="13" type="ORF">BJI69_05250</name>
</gene>
<proteinExistence type="inferred from homology"/>
<evidence type="ECO:0000256" key="4">
    <source>
        <dbReference type="ARBA" id="ARBA00008012"/>
    </source>
</evidence>
<evidence type="ECO:0000256" key="9">
    <source>
        <dbReference type="ARBA" id="ARBA00023270"/>
    </source>
</evidence>
<keyword evidence="8 11" id="KW-0570">Pentose shunt</keyword>
<organism evidence="13 14">
    <name type="scientific">Luteibacter rhizovicinus DSM 16549</name>
    <dbReference type="NCBI Taxonomy" id="1440763"/>
    <lineage>
        <taxon>Bacteria</taxon>
        <taxon>Pseudomonadati</taxon>
        <taxon>Pseudomonadota</taxon>
        <taxon>Gammaproteobacteria</taxon>
        <taxon>Lysobacterales</taxon>
        <taxon>Rhodanobacteraceae</taxon>
        <taxon>Luteibacter</taxon>
    </lineage>
</organism>